<feature type="compositionally biased region" description="Basic and acidic residues" evidence="1">
    <location>
        <begin position="115"/>
        <end position="126"/>
    </location>
</feature>
<dbReference type="STRING" id="1088818.A0A2H9ZRA1"/>
<keyword evidence="4" id="KW-1185">Reference proteome</keyword>
<accession>A0A2H9ZRA1</accession>
<dbReference type="Pfam" id="PF05678">
    <property type="entry name" value="VQ"/>
    <property type="match status" value="1"/>
</dbReference>
<reference evidence="3 4" key="1">
    <citation type="journal article" date="2017" name="Nature">
        <title>The Apostasia genome and the evolution of orchids.</title>
        <authorList>
            <person name="Zhang G.Q."/>
            <person name="Liu K.W."/>
            <person name="Li Z."/>
            <person name="Lohaus R."/>
            <person name="Hsiao Y.Y."/>
            <person name="Niu S.C."/>
            <person name="Wang J.Y."/>
            <person name="Lin Y.C."/>
            <person name="Xu Q."/>
            <person name="Chen L.J."/>
            <person name="Yoshida K."/>
            <person name="Fujiwara S."/>
            <person name="Wang Z.W."/>
            <person name="Zhang Y.Q."/>
            <person name="Mitsuda N."/>
            <person name="Wang M."/>
            <person name="Liu G.H."/>
            <person name="Pecoraro L."/>
            <person name="Huang H.X."/>
            <person name="Xiao X.J."/>
            <person name="Lin M."/>
            <person name="Wu X.Y."/>
            <person name="Wu W.L."/>
            <person name="Chen Y.Y."/>
            <person name="Chang S.B."/>
            <person name="Sakamoto S."/>
            <person name="Ohme-Takagi M."/>
            <person name="Yagi M."/>
            <person name="Zeng S.J."/>
            <person name="Shen C.Y."/>
            <person name="Yeh C.M."/>
            <person name="Luo Y.B."/>
            <person name="Tsai W.C."/>
            <person name="Van de Peer Y."/>
            <person name="Liu Z.J."/>
        </authorList>
    </citation>
    <scope>NUCLEOTIDE SEQUENCE [LARGE SCALE GENOMIC DNA]</scope>
    <source>
        <strain evidence="4">cv. Shenzhen</strain>
        <tissue evidence="3">Stem</tissue>
    </source>
</reference>
<organism evidence="3 4">
    <name type="scientific">Apostasia shenzhenica</name>
    <dbReference type="NCBI Taxonomy" id="1088818"/>
    <lineage>
        <taxon>Eukaryota</taxon>
        <taxon>Viridiplantae</taxon>
        <taxon>Streptophyta</taxon>
        <taxon>Embryophyta</taxon>
        <taxon>Tracheophyta</taxon>
        <taxon>Spermatophyta</taxon>
        <taxon>Magnoliopsida</taxon>
        <taxon>Liliopsida</taxon>
        <taxon>Asparagales</taxon>
        <taxon>Orchidaceae</taxon>
        <taxon>Apostasioideae</taxon>
        <taxon>Apostasia</taxon>
    </lineage>
</organism>
<gene>
    <name evidence="3" type="primary">MKS1</name>
    <name evidence="3" type="ORF">AXF42_Ash018360</name>
</gene>
<feature type="region of interest" description="Disordered" evidence="1">
    <location>
        <begin position="99"/>
        <end position="128"/>
    </location>
</feature>
<evidence type="ECO:0000259" key="2">
    <source>
        <dbReference type="Pfam" id="PF05678"/>
    </source>
</evidence>
<evidence type="ECO:0000313" key="4">
    <source>
        <dbReference type="Proteomes" id="UP000236161"/>
    </source>
</evidence>
<feature type="domain" description="VQ" evidence="2">
    <location>
        <begin position="70"/>
        <end position="93"/>
    </location>
</feature>
<dbReference type="OrthoDB" id="1518325at2759"/>
<dbReference type="PANTHER" id="PTHR33143:SF9">
    <property type="entry name" value="VQ DOMAIN-CONTAINING PROTEIN"/>
    <property type="match status" value="1"/>
</dbReference>
<dbReference type="GO" id="GO:0005634">
    <property type="term" value="C:nucleus"/>
    <property type="evidence" value="ECO:0007669"/>
    <property type="project" value="TreeGrafter"/>
</dbReference>
<dbReference type="AlphaFoldDB" id="A0A2H9ZRA1"/>
<proteinExistence type="predicted"/>
<sequence>MPSSKRGLQGPRPHPLQISGASRKSNYKPPQILPAASAIARVVAGADQFSSVLSGGSRSSQAPVIVYLESPKIIHARPQEFMSLVQRLTGKDSCIESPRSPASFVAEGSSGESAGGREAEGKREEAAAAEEDPLLLTLGLSPSAAAWASVHGASMVSPGSLFSPGSRACLQEFDPFF</sequence>
<dbReference type="InterPro" id="IPR008889">
    <property type="entry name" value="VQ"/>
</dbReference>
<evidence type="ECO:0000313" key="3">
    <source>
        <dbReference type="EMBL" id="PKA45809.1"/>
    </source>
</evidence>
<dbReference type="PANTHER" id="PTHR33143">
    <property type="entry name" value="F16F4.1 PROTEIN-RELATED"/>
    <property type="match status" value="1"/>
</dbReference>
<dbReference type="EMBL" id="KZ454794">
    <property type="protein sequence ID" value="PKA45809.1"/>
    <property type="molecule type" value="Genomic_DNA"/>
</dbReference>
<dbReference type="InterPro" id="IPR039607">
    <property type="entry name" value="VQ_8/17/18/20/21/25"/>
</dbReference>
<protein>
    <submittedName>
        <fullName evidence="3">Protein MKS1</fullName>
    </submittedName>
</protein>
<feature type="region of interest" description="Disordered" evidence="1">
    <location>
        <begin position="1"/>
        <end position="29"/>
    </location>
</feature>
<dbReference type="Proteomes" id="UP000236161">
    <property type="component" value="Unassembled WGS sequence"/>
</dbReference>
<name>A0A2H9ZRA1_9ASPA</name>
<evidence type="ECO:0000256" key="1">
    <source>
        <dbReference type="SAM" id="MobiDB-lite"/>
    </source>
</evidence>